<protein>
    <submittedName>
        <fullName evidence="1">Uncharacterized protein</fullName>
    </submittedName>
</protein>
<organism evidence="1 2">
    <name type="scientific">Holothuria leucospilota</name>
    <name type="common">Black long sea cucumber</name>
    <name type="synonym">Mertensiothuria leucospilota</name>
    <dbReference type="NCBI Taxonomy" id="206669"/>
    <lineage>
        <taxon>Eukaryota</taxon>
        <taxon>Metazoa</taxon>
        <taxon>Echinodermata</taxon>
        <taxon>Eleutherozoa</taxon>
        <taxon>Echinozoa</taxon>
        <taxon>Holothuroidea</taxon>
        <taxon>Aspidochirotacea</taxon>
        <taxon>Aspidochirotida</taxon>
        <taxon>Holothuriidae</taxon>
        <taxon>Holothuria</taxon>
    </lineage>
</organism>
<name>A0A9Q1CKY7_HOLLE</name>
<gene>
    <name evidence="1" type="ORF">HOLleu_05138</name>
</gene>
<proteinExistence type="predicted"/>
<dbReference type="AlphaFoldDB" id="A0A9Q1CKY7"/>
<sequence length="55" mass="6329">MTALRQRQLRTLFGQYDTLMVELAQECGGDYVKFKFLEPALGPLVGVQWRSPRTL</sequence>
<dbReference type="EMBL" id="JAIZAY010000002">
    <property type="protein sequence ID" value="KAJ8046464.1"/>
    <property type="molecule type" value="Genomic_DNA"/>
</dbReference>
<evidence type="ECO:0000313" key="2">
    <source>
        <dbReference type="Proteomes" id="UP001152320"/>
    </source>
</evidence>
<comment type="caution">
    <text evidence="1">The sequence shown here is derived from an EMBL/GenBank/DDBJ whole genome shotgun (WGS) entry which is preliminary data.</text>
</comment>
<dbReference type="Proteomes" id="UP001152320">
    <property type="component" value="Chromosome 2"/>
</dbReference>
<accession>A0A9Q1CKY7</accession>
<evidence type="ECO:0000313" key="1">
    <source>
        <dbReference type="EMBL" id="KAJ8046464.1"/>
    </source>
</evidence>
<reference evidence="1" key="1">
    <citation type="submission" date="2021-10" db="EMBL/GenBank/DDBJ databases">
        <title>Tropical sea cucumber genome reveals ecological adaptation and Cuvierian tubules defense mechanism.</title>
        <authorList>
            <person name="Chen T."/>
        </authorList>
    </citation>
    <scope>NUCLEOTIDE SEQUENCE</scope>
    <source>
        <strain evidence="1">Nanhai2018</strain>
        <tissue evidence="1">Muscle</tissue>
    </source>
</reference>
<keyword evidence="2" id="KW-1185">Reference proteome</keyword>